<dbReference type="Pfam" id="PF07167">
    <property type="entry name" value="PhaC_N"/>
    <property type="match status" value="1"/>
</dbReference>
<dbReference type="PANTHER" id="PTHR36837">
    <property type="entry name" value="POLY(3-HYDROXYALKANOATE) POLYMERASE SUBUNIT PHAC"/>
    <property type="match status" value="1"/>
</dbReference>
<dbReference type="PANTHER" id="PTHR36837:SF5">
    <property type="entry name" value="POLY-3-HYDROXYBUTYRATE SYNTHASE"/>
    <property type="match status" value="1"/>
</dbReference>
<dbReference type="OrthoDB" id="7208816at2"/>
<evidence type="ECO:0000313" key="7">
    <source>
        <dbReference type="Proteomes" id="UP000186406"/>
    </source>
</evidence>
<reference evidence="6 7" key="1">
    <citation type="submission" date="2016-12" db="EMBL/GenBank/DDBJ databases">
        <authorList>
            <person name="Song W.-J."/>
            <person name="Kurnit D.M."/>
        </authorList>
    </citation>
    <scope>NUCLEOTIDE SEQUENCE [LARGE SCALE GENOMIC DNA]</scope>
    <source>
        <strain evidence="6 7">DSM 19599</strain>
    </source>
</reference>
<dbReference type="GO" id="GO:0016746">
    <property type="term" value="F:acyltransferase activity"/>
    <property type="evidence" value="ECO:0007669"/>
    <property type="project" value="UniProtKB-KW"/>
</dbReference>
<name>A0A1M7ZR50_9HYPH</name>
<feature type="domain" description="Poly-beta-hydroxybutyrate polymerase N-terminal" evidence="5">
    <location>
        <begin position="48"/>
        <end position="88"/>
    </location>
</feature>
<dbReference type="Proteomes" id="UP000186406">
    <property type="component" value="Unassembled WGS sequence"/>
</dbReference>
<evidence type="ECO:0000256" key="2">
    <source>
        <dbReference type="ARBA" id="ARBA00023315"/>
    </source>
</evidence>
<evidence type="ECO:0000259" key="4">
    <source>
        <dbReference type="Pfam" id="PF07167"/>
    </source>
</evidence>
<dbReference type="InterPro" id="IPR029058">
    <property type="entry name" value="AB_hydrolase_fold"/>
</dbReference>
<dbReference type="STRING" id="1123029.SAMN02745172_04028"/>
<evidence type="ECO:0000256" key="3">
    <source>
        <dbReference type="SAM" id="MobiDB-lite"/>
    </source>
</evidence>
<dbReference type="GO" id="GO:0042619">
    <property type="term" value="P:poly-hydroxybutyrate biosynthetic process"/>
    <property type="evidence" value="ECO:0007669"/>
    <property type="project" value="InterPro"/>
</dbReference>
<keyword evidence="1" id="KW-0808">Transferase</keyword>
<dbReference type="AlphaFoldDB" id="A0A1M7ZR50"/>
<proteinExistence type="predicted"/>
<dbReference type="RefSeq" id="WP_084565010.1">
    <property type="nucleotide sequence ID" value="NZ_FRXO01000013.1"/>
</dbReference>
<evidence type="ECO:0000313" key="6">
    <source>
        <dbReference type="EMBL" id="SHO67351.1"/>
    </source>
</evidence>
<feature type="region of interest" description="Disordered" evidence="3">
    <location>
        <begin position="589"/>
        <end position="617"/>
    </location>
</feature>
<keyword evidence="2" id="KW-0012">Acyltransferase</keyword>
<evidence type="ECO:0000259" key="5">
    <source>
        <dbReference type="Pfam" id="PF12551"/>
    </source>
</evidence>
<dbReference type="SUPFAM" id="SSF53474">
    <property type="entry name" value="alpha/beta-Hydrolases"/>
    <property type="match status" value="1"/>
</dbReference>
<accession>A0A1M7ZR50</accession>
<protein>
    <submittedName>
        <fullName evidence="6">Polyhydroxyalkanoate synthase</fullName>
    </submittedName>
</protein>
<organism evidence="6 7">
    <name type="scientific">Pseudoxanthobacter soli DSM 19599</name>
    <dbReference type="NCBI Taxonomy" id="1123029"/>
    <lineage>
        <taxon>Bacteria</taxon>
        <taxon>Pseudomonadati</taxon>
        <taxon>Pseudomonadota</taxon>
        <taxon>Alphaproteobacteria</taxon>
        <taxon>Hyphomicrobiales</taxon>
        <taxon>Segnochrobactraceae</taxon>
        <taxon>Pseudoxanthobacter</taxon>
    </lineage>
</organism>
<dbReference type="InterPro" id="IPR022211">
    <property type="entry name" value="PHBC_N"/>
</dbReference>
<dbReference type="InterPro" id="IPR010941">
    <property type="entry name" value="PhaC_N"/>
</dbReference>
<gene>
    <name evidence="6" type="ORF">SAMN02745172_04028</name>
</gene>
<keyword evidence="7" id="KW-1185">Reference proteome</keyword>
<evidence type="ECO:0000256" key="1">
    <source>
        <dbReference type="ARBA" id="ARBA00022679"/>
    </source>
</evidence>
<sequence length="617" mass="68351">MDSPAFTPAAEERASARPASDFPTAPHIQASAAKATPHVEDAAEGEVFRAIDRIREALNAQVTGGLSPAALVMAMFDWSIHLASAPGKRLELVAKAWRKAARLTSYASASAIEPDLPPCIEPLPGDYRFSAEGWRKPPFNILAQGFLLNQQMWHNITHGVPGVTPHHEDVVSFAARQLLDMASPSNNPFANPEVIEKAFATGGLNFYEGFRNWLEDVGRQASGQPPVGVENFRPGREVAITPGRVVFRNHLIELIQYSPATETVFAEPVLIVPAWIMKYYILDLSPHNSLVRYLVERGHTVFCISWRNPGTEDRDLTLDDYRRAGVMAALDAVTTIVPDRKVHATGYCLGGTLLSIAAAAMARTGDERIASLSLFAAQTDFSEPGELALFIDHSQLHFLESMMWNRGYLSADQMAGAFQLLRSNDLIWSRLVHDYLMGERTPMIDLMAWNADSTRMPYRMHAEYLKRLYLDNELAGARFMVDGRAAALQNIRVPLFVVGTERDHVAPWRSVYKIHQLSDGDVTFVLTSGGHNAGIVSEPGHPKRRFHIALKRTDDPCLGAEEWVAAAEEREGSWWMEWAAWLASQSAGRRVPPPSMGAPERGLPPLEDAPGTYVFQR</sequence>
<feature type="region of interest" description="Disordered" evidence="3">
    <location>
        <begin position="1"/>
        <end position="23"/>
    </location>
</feature>
<feature type="domain" description="Poly-beta-hydroxybutyrate polymerase N-terminal" evidence="4">
    <location>
        <begin position="126"/>
        <end position="294"/>
    </location>
</feature>
<dbReference type="InterPro" id="IPR051321">
    <property type="entry name" value="PHA/PHB_synthase"/>
</dbReference>
<dbReference type="Pfam" id="PF12551">
    <property type="entry name" value="PHBC_N"/>
    <property type="match status" value="1"/>
</dbReference>
<dbReference type="EMBL" id="FRXO01000013">
    <property type="protein sequence ID" value="SHO67351.1"/>
    <property type="molecule type" value="Genomic_DNA"/>
</dbReference>
<dbReference type="Gene3D" id="3.40.50.1820">
    <property type="entry name" value="alpha/beta hydrolase"/>
    <property type="match status" value="1"/>
</dbReference>